<comment type="subcellular location">
    <subcellularLocation>
        <location evidence="1">Cell membrane</location>
        <topology evidence="1">Multi-pass membrane protein</topology>
    </subcellularLocation>
</comment>
<evidence type="ECO:0008006" key="8">
    <source>
        <dbReference type="Google" id="ProtNLM"/>
    </source>
</evidence>
<dbReference type="GO" id="GO:0015920">
    <property type="term" value="P:lipopolysaccharide transport"/>
    <property type="evidence" value="ECO:0007669"/>
    <property type="project" value="TreeGrafter"/>
</dbReference>
<keyword evidence="5 6" id="KW-0472">Membrane</keyword>
<evidence type="ECO:0000256" key="2">
    <source>
        <dbReference type="ARBA" id="ARBA00022475"/>
    </source>
</evidence>
<organism evidence="7">
    <name type="scientific">Sediminibacterium sp. KACHI17</name>
    <dbReference type="NCBI Taxonomy" id="1751071"/>
    <lineage>
        <taxon>Bacteria</taxon>
        <taxon>Pseudomonadati</taxon>
        <taxon>Bacteroidota</taxon>
        <taxon>Chitinophagia</taxon>
        <taxon>Chitinophagales</taxon>
        <taxon>Chitinophagaceae</taxon>
        <taxon>Sediminibacterium</taxon>
    </lineage>
</organism>
<dbReference type="PANTHER" id="PTHR33529">
    <property type="entry name" value="SLR0882 PROTEIN-RELATED"/>
    <property type="match status" value="1"/>
</dbReference>
<dbReference type="Pfam" id="PF03739">
    <property type="entry name" value="LptF_LptG"/>
    <property type="match status" value="2"/>
</dbReference>
<name>A0AAT9GIS0_9BACT</name>
<evidence type="ECO:0000256" key="4">
    <source>
        <dbReference type="ARBA" id="ARBA00022989"/>
    </source>
</evidence>
<feature type="transmembrane region" description="Helical" evidence="6">
    <location>
        <begin position="12"/>
        <end position="37"/>
    </location>
</feature>
<protein>
    <recommendedName>
        <fullName evidence="8">YjgP/YjgQ family permease</fullName>
    </recommendedName>
</protein>
<feature type="transmembrane region" description="Helical" evidence="6">
    <location>
        <begin position="396"/>
        <end position="415"/>
    </location>
</feature>
<evidence type="ECO:0000256" key="6">
    <source>
        <dbReference type="SAM" id="Phobius"/>
    </source>
</evidence>
<dbReference type="AlphaFoldDB" id="A0AAT9GIS0"/>
<evidence type="ECO:0000256" key="1">
    <source>
        <dbReference type="ARBA" id="ARBA00004651"/>
    </source>
</evidence>
<keyword evidence="4 6" id="KW-1133">Transmembrane helix</keyword>
<proteinExistence type="predicted"/>
<reference evidence="7" key="1">
    <citation type="submission" date="2024-02" db="EMBL/GenBank/DDBJ databases">
        <title>Sediminibacterium planktonica sp. nov. and Sediminibacterium longus sp. nov., isolated from surface lake and river water.</title>
        <authorList>
            <person name="Watanabe K."/>
            <person name="Takemine S."/>
            <person name="Ishii Y."/>
            <person name="Ogata Y."/>
            <person name="Shindo C."/>
            <person name="Suda W."/>
        </authorList>
    </citation>
    <scope>NUCLEOTIDE SEQUENCE</scope>
    <source>
        <strain evidence="7">KACHI17</strain>
    </source>
</reference>
<gene>
    <name evidence="7" type="ORF">KACHI17_13520</name>
</gene>
<feature type="transmembrane region" description="Helical" evidence="6">
    <location>
        <begin position="100"/>
        <end position="118"/>
    </location>
</feature>
<evidence type="ECO:0000313" key="7">
    <source>
        <dbReference type="EMBL" id="BFG70471.1"/>
    </source>
</evidence>
<keyword evidence="3 6" id="KW-0812">Transmembrane</keyword>
<evidence type="ECO:0000256" key="5">
    <source>
        <dbReference type="ARBA" id="ARBA00023136"/>
    </source>
</evidence>
<dbReference type="GO" id="GO:0043190">
    <property type="term" value="C:ATP-binding cassette (ABC) transporter complex"/>
    <property type="evidence" value="ECO:0007669"/>
    <property type="project" value="TreeGrafter"/>
</dbReference>
<feature type="transmembrane region" description="Helical" evidence="6">
    <location>
        <begin position="369"/>
        <end position="389"/>
    </location>
</feature>
<evidence type="ECO:0000256" key="3">
    <source>
        <dbReference type="ARBA" id="ARBA00022692"/>
    </source>
</evidence>
<dbReference type="PANTHER" id="PTHR33529:SF6">
    <property type="entry name" value="YJGP_YJGQ FAMILY PERMEASE"/>
    <property type="match status" value="1"/>
</dbReference>
<dbReference type="RefSeq" id="WP_353548113.1">
    <property type="nucleotide sequence ID" value="NZ_AP029612.1"/>
</dbReference>
<dbReference type="InterPro" id="IPR005495">
    <property type="entry name" value="LptG/LptF_permease"/>
</dbReference>
<dbReference type="EMBL" id="AP029612">
    <property type="protein sequence ID" value="BFG70471.1"/>
    <property type="molecule type" value="Genomic_DNA"/>
</dbReference>
<sequence length="490" mass="56057">MFKKLDILIIRSFIGPFLAAFAISLFVLTMQFFWLYIDDLVGKGLDFFTVMKLVGLVMLFWVPMALPLALLFSSIMTFGNLGESFELVAIKASGIPLLRFMRPLFFITILLSGLAFLFSNNIIPVTQLKLAALKYDIIVSKPAIDIKEGVFYDKLDGYVIKLGKKEKNDSVIHDIVLFEKNYGLQDNMLMAESGIMRVTPDKKFLEFILKNGWRFEERGTRGTANTEFIRLGFKEYKKIFDLSSFQMNKTGDSAFYDPKMLSLRQLNHAIDSLENIDTFYLKRSRADITPYVRFARYAADTGWIKTDTLKIKTAKSFDALLPDSLRDVIIDASVGQISSIKSNVGLLASDYTEKYKSLRFHEIEWHRKFTLSVACIVLFLIGAPLGSIIRKGGLGTPLVFAIIFFVLFHLFNTFGEKFVKSGQASPLQGMWLSTLVLIPIGAFLTYKAMRDSQLFNQEFYYRTFTRLRKIWNNFRKNQGSKNKEQESMIS</sequence>
<feature type="transmembrane region" description="Helical" evidence="6">
    <location>
        <begin position="57"/>
        <end position="79"/>
    </location>
</feature>
<feature type="transmembrane region" description="Helical" evidence="6">
    <location>
        <begin position="427"/>
        <end position="446"/>
    </location>
</feature>
<keyword evidence="2" id="KW-1003">Cell membrane</keyword>
<accession>A0AAT9GIS0</accession>